<comment type="caution">
    <text evidence="2">The sequence shown here is derived from an EMBL/GenBank/DDBJ whole genome shotgun (WGS) entry which is preliminary data.</text>
</comment>
<organism evidence="2 3">
    <name type="scientific">Kipferlia bialata</name>
    <dbReference type="NCBI Taxonomy" id="797122"/>
    <lineage>
        <taxon>Eukaryota</taxon>
        <taxon>Metamonada</taxon>
        <taxon>Carpediemonas-like organisms</taxon>
        <taxon>Kipferlia</taxon>
    </lineage>
</organism>
<proteinExistence type="predicted"/>
<gene>
    <name evidence="2" type="ORF">KIPB_008175</name>
</gene>
<evidence type="ECO:0000313" key="3">
    <source>
        <dbReference type="Proteomes" id="UP000265618"/>
    </source>
</evidence>
<feature type="non-terminal residue" evidence="2">
    <location>
        <position position="1"/>
    </location>
</feature>
<sequence length="121" mass="13478">RGGRCIRRGSRRRRRRNTVTRSARERPGRDTSLGVALIQTGDFYVEDRAAWHVSLLPGNTHRCQRDPPKMLNPPTLQALLSDSALITRGRALAVEMGAPDEPPTMYAAASCDVVTRNRDIV</sequence>
<evidence type="ECO:0000256" key="1">
    <source>
        <dbReference type="SAM" id="MobiDB-lite"/>
    </source>
</evidence>
<evidence type="ECO:0000313" key="2">
    <source>
        <dbReference type="EMBL" id="GIQ86337.1"/>
    </source>
</evidence>
<accession>A0A9K3GKK8</accession>
<keyword evidence="3" id="KW-1185">Reference proteome</keyword>
<name>A0A9K3GKK8_9EUKA</name>
<feature type="compositionally biased region" description="Basic residues" evidence="1">
    <location>
        <begin position="1"/>
        <end position="18"/>
    </location>
</feature>
<protein>
    <submittedName>
        <fullName evidence="2">Uncharacterized protein</fullName>
    </submittedName>
</protein>
<dbReference type="EMBL" id="BDIP01002467">
    <property type="protein sequence ID" value="GIQ86337.1"/>
    <property type="molecule type" value="Genomic_DNA"/>
</dbReference>
<dbReference type="Proteomes" id="UP000265618">
    <property type="component" value="Unassembled WGS sequence"/>
</dbReference>
<feature type="region of interest" description="Disordered" evidence="1">
    <location>
        <begin position="1"/>
        <end position="30"/>
    </location>
</feature>
<reference evidence="2 3" key="1">
    <citation type="journal article" date="2018" name="PLoS ONE">
        <title>The draft genome of Kipferlia bialata reveals reductive genome evolution in fornicate parasites.</title>
        <authorList>
            <person name="Tanifuji G."/>
            <person name="Takabayashi S."/>
            <person name="Kume K."/>
            <person name="Takagi M."/>
            <person name="Nakayama T."/>
            <person name="Kamikawa R."/>
            <person name="Inagaki Y."/>
            <person name="Hashimoto T."/>
        </authorList>
    </citation>
    <scope>NUCLEOTIDE SEQUENCE [LARGE SCALE GENOMIC DNA]</scope>
    <source>
        <strain evidence="2">NY0173</strain>
    </source>
</reference>
<dbReference type="AlphaFoldDB" id="A0A9K3GKK8"/>